<evidence type="ECO:0000256" key="2">
    <source>
        <dbReference type="ARBA" id="ARBA00005695"/>
    </source>
</evidence>
<dbReference type="KEGG" id="bao:BAMF_1211"/>
<dbReference type="Gene3D" id="3.90.76.10">
    <property type="entry name" value="Dipeptide-binding Protein, Domain 1"/>
    <property type="match status" value="1"/>
</dbReference>
<keyword evidence="3" id="KW-0813">Transport</keyword>
<dbReference type="Gene3D" id="3.40.190.10">
    <property type="entry name" value="Periplasmic binding protein-like II"/>
    <property type="match status" value="1"/>
</dbReference>
<keyword evidence="7" id="KW-1185">Reference proteome</keyword>
<dbReference type="EMBL" id="FN597644">
    <property type="protein sequence ID" value="CBI42337.1"/>
    <property type="molecule type" value="Genomic_DNA"/>
</dbReference>
<dbReference type="PANTHER" id="PTHR30290:SF9">
    <property type="entry name" value="OLIGOPEPTIDE-BINDING PROTEIN APPA"/>
    <property type="match status" value="1"/>
</dbReference>
<dbReference type="GO" id="GO:1904680">
    <property type="term" value="F:peptide transmembrane transporter activity"/>
    <property type="evidence" value="ECO:0007669"/>
    <property type="project" value="TreeGrafter"/>
</dbReference>
<dbReference type="FunFam" id="3.10.105.10:FF:000006">
    <property type="entry name" value="Peptide ABC transporter substrate-binding protein"/>
    <property type="match status" value="1"/>
</dbReference>
<feature type="domain" description="Solute-binding protein family 5" evidence="5">
    <location>
        <begin position="105"/>
        <end position="476"/>
    </location>
</feature>
<dbReference type="AlphaFoldDB" id="A0A9P1NH06"/>
<dbReference type="GO" id="GO:0043190">
    <property type="term" value="C:ATP-binding cassette (ABC) transporter complex"/>
    <property type="evidence" value="ECO:0007669"/>
    <property type="project" value="InterPro"/>
</dbReference>
<keyword evidence="6" id="KW-0449">Lipoprotein</keyword>
<evidence type="ECO:0000256" key="3">
    <source>
        <dbReference type="ARBA" id="ARBA00022448"/>
    </source>
</evidence>
<reference evidence="7" key="2">
    <citation type="journal article" date="2011" name="J. Biotechnol.">
        <title>Genome sequence of B. amyloliquefaciens type strain DSM7(T) reveals differences to plant-associated B. amyloliquefaciens FZB42.</title>
        <authorList>
            <person name="Ruckert C."/>
            <person name="Blom J."/>
            <person name="Chen X."/>
            <person name="Reva O."/>
            <person name="Borriss R."/>
        </authorList>
    </citation>
    <scope>NUCLEOTIDE SEQUENCE [LARGE SCALE GENOMIC DNA]</scope>
    <source>
        <strain evidence="7">DSM 7</strain>
    </source>
</reference>
<dbReference type="InterPro" id="IPR023765">
    <property type="entry name" value="SBP_5_CS"/>
</dbReference>
<dbReference type="InterPro" id="IPR030678">
    <property type="entry name" value="Peptide/Ni-bd"/>
</dbReference>
<proteinExistence type="inferred from homology"/>
<protein>
    <submittedName>
        <fullName evidence="6">Oligopeptide ABC transporter (Oligopeptide-binding lipoprotein) C-terminal part of AppA</fullName>
    </submittedName>
</protein>
<dbReference type="GO" id="GO:0042597">
    <property type="term" value="C:periplasmic space"/>
    <property type="evidence" value="ECO:0007669"/>
    <property type="project" value="UniProtKB-ARBA"/>
</dbReference>
<dbReference type="PIRSF" id="PIRSF002741">
    <property type="entry name" value="MppA"/>
    <property type="match status" value="1"/>
</dbReference>
<evidence type="ECO:0000313" key="7">
    <source>
        <dbReference type="Proteomes" id="UP000006562"/>
    </source>
</evidence>
<sequence>MPDYITCLPHIYHKGGIDMKLRKTALMMLSVFMTLAIFLSACSGSKSTSTESKPAGKPQKGGDLVVGSTGEPTLFNPLYSTDVASSDIEGMIYSTLLETDEKLNVKPSLAEKVTEADGGLTYNVKLKKGVKFHDGKELTADDVVFTYSIPLNKDYNGERGSGFESLKSVTKKGKYEIQFKMKKKDAYFYNVVLDSYGILPKHILGKVPVADLGENEFNRKNPIGSGPFKFAEWKKGEYVKLKANDDYFGGRPYLDTVTVKTIPDSNAAVAQLKAGDIDFFVVPGTDFDSVKTFGNVKVKSDLGLNYSYIGWNEKKELFKDKKVRQALTYALDRQAMVDQVLNGDGKVANVPESPLSWNYPKSKVPTFDYNPKKAKQLLKEAGWEDHDGDGYLDKDGKKFSFEIKTNQGNKIREDLAVVVQQQLKEVGIEAKPRIVEFSALIEQTSAPNWDYDALLLGWSLATFPDQFSIFHSSQSKNGLNNIWYKNPKVDKLLEEAKSITDRKEYQKKYEEIYKLIAEDQPYSFLFYYNYHRAMPNNLQGYVFHPKNDLYNIEKWWLDQK</sequence>
<dbReference type="InterPro" id="IPR039424">
    <property type="entry name" value="SBP_5"/>
</dbReference>
<name>A0A9P1NH06_BACAS</name>
<organism evidence="6 7">
    <name type="scientific">Bacillus amyloliquefaciens (strain ATCC 23350 / DSM 7 / BCRC 11601 / CCUG 28519 / NBRC 15535 / NRRL B-14393 / F)</name>
    <dbReference type="NCBI Taxonomy" id="692420"/>
    <lineage>
        <taxon>Bacteria</taxon>
        <taxon>Bacillati</taxon>
        <taxon>Bacillota</taxon>
        <taxon>Bacilli</taxon>
        <taxon>Bacillales</taxon>
        <taxon>Bacillaceae</taxon>
        <taxon>Bacillus</taxon>
        <taxon>Bacillus amyloliquefaciens group</taxon>
    </lineage>
</organism>
<comment type="similarity">
    <text evidence="2">Belongs to the bacterial solute-binding protein 5 family.</text>
</comment>
<keyword evidence="4" id="KW-0732">Signal</keyword>
<dbReference type="PANTHER" id="PTHR30290">
    <property type="entry name" value="PERIPLASMIC BINDING COMPONENT OF ABC TRANSPORTER"/>
    <property type="match status" value="1"/>
</dbReference>
<dbReference type="Pfam" id="PF00496">
    <property type="entry name" value="SBP_bac_5"/>
    <property type="match status" value="1"/>
</dbReference>
<dbReference type="InterPro" id="IPR000914">
    <property type="entry name" value="SBP_5_dom"/>
</dbReference>
<evidence type="ECO:0000256" key="4">
    <source>
        <dbReference type="ARBA" id="ARBA00022729"/>
    </source>
</evidence>
<dbReference type="Proteomes" id="UP000006562">
    <property type="component" value="Chromosome"/>
</dbReference>
<evidence type="ECO:0000256" key="1">
    <source>
        <dbReference type="ARBA" id="ARBA00004193"/>
    </source>
</evidence>
<dbReference type="PROSITE" id="PS01040">
    <property type="entry name" value="SBP_BACTERIAL_5"/>
    <property type="match status" value="1"/>
</dbReference>
<gene>
    <name evidence="6" type="primary">appA</name>
    <name evidence="6" type="ordered locus">BAMF_1211</name>
</gene>
<comment type="subcellular location">
    <subcellularLocation>
        <location evidence="1">Cell membrane</location>
        <topology evidence="1">Lipid-anchor</topology>
    </subcellularLocation>
</comment>
<evidence type="ECO:0000313" key="6">
    <source>
        <dbReference type="EMBL" id="CBI42337.1"/>
    </source>
</evidence>
<accession>A0A9P1NH06</accession>
<reference evidence="6 7" key="1">
    <citation type="journal article" date="2011" name="Int. J. Syst. Evol. Microbiol.">
        <title>Relationship of Bacillus amyloliquefaciens clades associated with strains DSM 7T and FZB42T: a proposal for Bacillus amyloliquefaciens subsp. amyloliquefaciens subsp. nov. and Bacillus amyloliquefaciens subsp. plantarum subsp. nov. based on complete genome sequence comparisons.</title>
        <authorList>
            <person name="Borriss R."/>
            <person name="Chen X.H."/>
            <person name="Rueckert C."/>
            <person name="Blom J."/>
            <person name="Becker A."/>
            <person name="Baumgarth B."/>
            <person name="Fan B."/>
            <person name="Pukall R."/>
            <person name="Schumann P."/>
            <person name="Sproer C."/>
            <person name="Junge H."/>
            <person name="Vater J."/>
            <person name="Puhler A."/>
            <person name="Klenk H.P."/>
        </authorList>
    </citation>
    <scope>NUCLEOTIDE SEQUENCE [LARGE SCALE GENOMIC DNA]</scope>
    <source>
        <strain evidence="7">DSM 7</strain>
    </source>
</reference>
<dbReference type="CDD" id="cd08514">
    <property type="entry name" value="PBP2_AppA_like"/>
    <property type="match status" value="1"/>
</dbReference>
<dbReference type="Gene3D" id="3.10.105.10">
    <property type="entry name" value="Dipeptide-binding Protein, Domain 3"/>
    <property type="match status" value="1"/>
</dbReference>
<evidence type="ECO:0000259" key="5">
    <source>
        <dbReference type="Pfam" id="PF00496"/>
    </source>
</evidence>
<dbReference type="SUPFAM" id="SSF53850">
    <property type="entry name" value="Periplasmic binding protein-like II"/>
    <property type="match status" value="1"/>
</dbReference>
<dbReference type="GO" id="GO:0015833">
    <property type="term" value="P:peptide transport"/>
    <property type="evidence" value="ECO:0007669"/>
    <property type="project" value="TreeGrafter"/>
</dbReference>